<evidence type="ECO:0000256" key="1">
    <source>
        <dbReference type="SAM" id="Phobius"/>
    </source>
</evidence>
<feature type="transmembrane region" description="Helical" evidence="1">
    <location>
        <begin position="51"/>
        <end position="73"/>
    </location>
</feature>
<gene>
    <name evidence="2" type="ORF">JI741_07630</name>
</gene>
<feature type="transmembrane region" description="Helical" evidence="1">
    <location>
        <begin position="85"/>
        <end position="105"/>
    </location>
</feature>
<feature type="transmembrane region" description="Helical" evidence="1">
    <location>
        <begin position="143"/>
        <end position="163"/>
    </location>
</feature>
<sequence>MVTTSNLILLCAAVATALMAGLFYSWSFSVTPGLAKLPDREYIAAMQAMNSAILNPVFFAGFFGALVLLPVATYQQFAQPMPARFWFLLAATLAYGVGVFGVTVVGNVPLNEALAAFDVASASPTSVAARRLSFEQPWNSLNMVRTVCAFFSIAFVILGCLSAEK</sequence>
<dbReference type="Pfam" id="PF08592">
    <property type="entry name" value="Anthrone_oxy"/>
    <property type="match status" value="1"/>
</dbReference>
<reference evidence="2 3" key="1">
    <citation type="submission" date="2021-01" db="EMBL/GenBank/DDBJ databases">
        <title>Chryseolinea sp. Jin1 Genome sequencing and assembly.</title>
        <authorList>
            <person name="Kim I."/>
        </authorList>
    </citation>
    <scope>NUCLEOTIDE SEQUENCE [LARGE SCALE GENOMIC DNA]</scope>
    <source>
        <strain evidence="2 3">Jin1</strain>
    </source>
</reference>
<proteinExistence type="predicted"/>
<protein>
    <submittedName>
        <fullName evidence="2">DUF1772 domain-containing protein</fullName>
    </submittedName>
</protein>
<dbReference type="InterPro" id="IPR013901">
    <property type="entry name" value="Anthrone_oxy"/>
</dbReference>
<dbReference type="RefSeq" id="WP_202008447.1">
    <property type="nucleotide sequence ID" value="NZ_JAERRB010000002.1"/>
</dbReference>
<name>A0ABS1KNP2_9BACT</name>
<dbReference type="EMBL" id="JAERRB010000002">
    <property type="protein sequence ID" value="MBL0741085.1"/>
    <property type="molecule type" value="Genomic_DNA"/>
</dbReference>
<keyword evidence="1" id="KW-1133">Transmembrane helix</keyword>
<comment type="caution">
    <text evidence="2">The sequence shown here is derived from an EMBL/GenBank/DDBJ whole genome shotgun (WGS) entry which is preliminary data.</text>
</comment>
<evidence type="ECO:0000313" key="3">
    <source>
        <dbReference type="Proteomes" id="UP000613030"/>
    </source>
</evidence>
<keyword evidence="1" id="KW-0472">Membrane</keyword>
<keyword evidence="1" id="KW-0812">Transmembrane</keyword>
<dbReference type="Proteomes" id="UP000613030">
    <property type="component" value="Unassembled WGS sequence"/>
</dbReference>
<evidence type="ECO:0000313" key="2">
    <source>
        <dbReference type="EMBL" id="MBL0741085.1"/>
    </source>
</evidence>
<keyword evidence="3" id="KW-1185">Reference proteome</keyword>
<accession>A0ABS1KNP2</accession>
<organism evidence="2 3">
    <name type="scientific">Chryseolinea lacunae</name>
    <dbReference type="NCBI Taxonomy" id="2801331"/>
    <lineage>
        <taxon>Bacteria</taxon>
        <taxon>Pseudomonadati</taxon>
        <taxon>Bacteroidota</taxon>
        <taxon>Cytophagia</taxon>
        <taxon>Cytophagales</taxon>
        <taxon>Fulvivirgaceae</taxon>
        <taxon>Chryseolinea</taxon>
    </lineage>
</organism>